<evidence type="ECO:0000256" key="13">
    <source>
        <dbReference type="RuleBase" id="RU003661"/>
    </source>
</evidence>
<dbReference type="GO" id="GO:0015986">
    <property type="term" value="P:proton motive force-driven ATP synthesis"/>
    <property type="evidence" value="ECO:0007669"/>
    <property type="project" value="InterPro"/>
</dbReference>
<name>A0A0U2KQT4_FUKDA</name>
<comment type="similarity">
    <text evidence="2 13">Belongs to the ATPase protein 8 family.</text>
</comment>
<keyword evidence="4 13" id="KW-0138">CF(0)</keyword>
<comment type="subcellular location">
    <subcellularLocation>
        <location evidence="1 13">Mitochondrion membrane</location>
        <topology evidence="1 13">Single-pass membrane protein</topology>
    </subcellularLocation>
</comment>
<accession>A0A0U2KQT4</accession>
<dbReference type="GO" id="GO:0045259">
    <property type="term" value="C:proton-transporting ATP synthase complex"/>
    <property type="evidence" value="ECO:0007669"/>
    <property type="project" value="UniProtKB-KW"/>
</dbReference>
<evidence type="ECO:0000256" key="1">
    <source>
        <dbReference type="ARBA" id="ARBA00004304"/>
    </source>
</evidence>
<keyword evidence="8" id="KW-0007">Acetylation</keyword>
<proteinExistence type="inferred from homology"/>
<keyword evidence="9 13" id="KW-0406">Ion transport</keyword>
<geneLocation type="mitochondrion" evidence="15"/>
<reference evidence="15" key="1">
    <citation type="journal article" date="2015" name="Mitochondrial DNA">
        <title>A complete mitochondrial genome of the Damaraland mole rat Fukomys damarensis retrieved from the published genome of the brandt's bat Myotis brandtii.</title>
        <authorList>
            <person name="Shi H."/>
            <person name="Ren M."/>
            <person name="Zhang S."/>
            <person name="Mao X."/>
        </authorList>
    </citation>
    <scope>NUCLEOTIDE SEQUENCE</scope>
</reference>
<evidence type="ECO:0000256" key="10">
    <source>
        <dbReference type="ARBA" id="ARBA00023128"/>
    </source>
</evidence>
<dbReference type="AlphaFoldDB" id="A0A0U2KQT4"/>
<keyword evidence="5 13" id="KW-0812">Transmembrane</keyword>
<evidence type="ECO:0000256" key="2">
    <source>
        <dbReference type="ARBA" id="ARBA00008892"/>
    </source>
</evidence>
<evidence type="ECO:0000256" key="9">
    <source>
        <dbReference type="ARBA" id="ARBA00023065"/>
    </source>
</evidence>
<gene>
    <name evidence="15" type="primary">ATP8</name>
</gene>
<dbReference type="InterPro" id="IPR001421">
    <property type="entry name" value="ATP8_metazoa"/>
</dbReference>
<organism evidence="15">
    <name type="scientific">Fukomys damarensis</name>
    <name type="common">Damaraland mole rat</name>
    <name type="synonym">Cryptomys damarensis</name>
    <dbReference type="NCBI Taxonomy" id="885580"/>
    <lineage>
        <taxon>Eukaryota</taxon>
        <taxon>Metazoa</taxon>
        <taxon>Chordata</taxon>
        <taxon>Craniata</taxon>
        <taxon>Vertebrata</taxon>
        <taxon>Euteleostomi</taxon>
        <taxon>Mammalia</taxon>
        <taxon>Eutheria</taxon>
        <taxon>Euarchontoglires</taxon>
        <taxon>Glires</taxon>
        <taxon>Rodentia</taxon>
        <taxon>Hystricomorpha</taxon>
        <taxon>Bathyergidae</taxon>
        <taxon>Fukomys</taxon>
    </lineage>
</organism>
<evidence type="ECO:0000313" key="15">
    <source>
        <dbReference type="EMBL" id="ALF06683.1"/>
    </source>
</evidence>
<keyword evidence="12" id="KW-0066">ATP synthesis</keyword>
<protein>
    <recommendedName>
        <fullName evidence="13">ATP synthase complex subunit 8</fullName>
    </recommendedName>
</protein>
<evidence type="ECO:0000256" key="6">
    <source>
        <dbReference type="ARBA" id="ARBA00022781"/>
    </source>
</evidence>
<dbReference type="GO" id="GO:0031966">
    <property type="term" value="C:mitochondrial membrane"/>
    <property type="evidence" value="ECO:0007669"/>
    <property type="project" value="UniProtKB-SubCell"/>
</dbReference>
<sequence length="67" mass="7915">MPQLDTSTWLLTILAMTVSLFIMSQLKVLTHHYFMHPQPKLTSISKHTTPWEKKWTKIYLPPSSYLQ</sequence>
<evidence type="ECO:0000256" key="7">
    <source>
        <dbReference type="ARBA" id="ARBA00022989"/>
    </source>
</evidence>
<dbReference type="EMBL" id="KT321364">
    <property type="protein sequence ID" value="ALF06683.1"/>
    <property type="molecule type" value="Genomic_DNA"/>
</dbReference>
<keyword evidence="11 14" id="KW-0472">Membrane</keyword>
<evidence type="ECO:0000256" key="5">
    <source>
        <dbReference type="ARBA" id="ARBA00022692"/>
    </source>
</evidence>
<evidence type="ECO:0000256" key="12">
    <source>
        <dbReference type="ARBA" id="ARBA00023310"/>
    </source>
</evidence>
<keyword evidence="3 13" id="KW-0813">Transport</keyword>
<dbReference type="GO" id="GO:0015078">
    <property type="term" value="F:proton transmembrane transporter activity"/>
    <property type="evidence" value="ECO:0007669"/>
    <property type="project" value="InterPro"/>
</dbReference>
<keyword evidence="10 13" id="KW-0496">Mitochondrion</keyword>
<dbReference type="InterPro" id="IPR039017">
    <property type="entry name" value="ATP8_mammal"/>
</dbReference>
<keyword evidence="7 14" id="KW-1133">Transmembrane helix</keyword>
<evidence type="ECO:0000256" key="8">
    <source>
        <dbReference type="ARBA" id="ARBA00022990"/>
    </source>
</evidence>
<evidence type="ECO:0000256" key="11">
    <source>
        <dbReference type="ARBA" id="ARBA00023136"/>
    </source>
</evidence>
<keyword evidence="6 13" id="KW-0375">Hydrogen ion transport</keyword>
<dbReference type="PANTHER" id="PTHR13722:SF0">
    <property type="entry name" value="ATP SYNTHASE PROTEIN 8"/>
    <property type="match status" value="1"/>
</dbReference>
<evidence type="ECO:0000256" key="4">
    <source>
        <dbReference type="ARBA" id="ARBA00022547"/>
    </source>
</evidence>
<evidence type="ECO:0000256" key="3">
    <source>
        <dbReference type="ARBA" id="ARBA00022448"/>
    </source>
</evidence>
<evidence type="ECO:0000256" key="14">
    <source>
        <dbReference type="SAM" id="Phobius"/>
    </source>
</evidence>
<dbReference type="Pfam" id="PF00895">
    <property type="entry name" value="ATP-synt_8"/>
    <property type="match status" value="1"/>
</dbReference>
<feature type="transmembrane region" description="Helical" evidence="14">
    <location>
        <begin position="6"/>
        <end position="26"/>
    </location>
</feature>
<dbReference type="PANTHER" id="PTHR13722">
    <property type="entry name" value="ATP SYNTHASE PROTEIN 8"/>
    <property type="match status" value="1"/>
</dbReference>